<evidence type="ECO:0000256" key="1">
    <source>
        <dbReference type="SAM" id="SignalP"/>
    </source>
</evidence>
<protein>
    <submittedName>
        <fullName evidence="3">Uncharacterized protein</fullName>
    </submittedName>
</protein>
<proteinExistence type="predicted"/>
<dbReference type="WBParaSite" id="PDA_v2.g28153.t1">
    <property type="protein sequence ID" value="PDA_v2.g28153.t1"/>
    <property type="gene ID" value="PDA_v2.g28153"/>
</dbReference>
<reference evidence="3" key="1">
    <citation type="submission" date="2022-11" db="UniProtKB">
        <authorList>
            <consortium name="WormBaseParasite"/>
        </authorList>
    </citation>
    <scope>IDENTIFICATION</scope>
</reference>
<evidence type="ECO:0000313" key="3">
    <source>
        <dbReference type="WBParaSite" id="PDA_v2.g28153.t1"/>
    </source>
</evidence>
<evidence type="ECO:0000313" key="2">
    <source>
        <dbReference type="Proteomes" id="UP000887578"/>
    </source>
</evidence>
<feature type="signal peptide" evidence="1">
    <location>
        <begin position="1"/>
        <end position="20"/>
    </location>
</feature>
<dbReference type="AlphaFoldDB" id="A0A914QLD6"/>
<name>A0A914QLD6_9BILA</name>
<feature type="chain" id="PRO_5037609634" evidence="1">
    <location>
        <begin position="21"/>
        <end position="268"/>
    </location>
</feature>
<dbReference type="Proteomes" id="UP000887578">
    <property type="component" value="Unplaced"/>
</dbReference>
<accession>A0A914QLD6</accession>
<keyword evidence="2" id="KW-1185">Reference proteome</keyword>
<sequence length="268" mass="30316">MRNIISIFFALISILQIASSLDNDCPAILQSSGATSEFGIRVGHAIHSLSVRNLKQFKPDVTEKNQVPTVNLNLTSDIPILSYAPDRTTTDSHMFLLDGSVILDEILSHMDDKSYNLKNYNPLEQIVHTFHMEEIWAAALIDYRNFEVNPPSDKVCQCALDIENNGILIKLRQTALIIREPNLMLGYGQDRAKQQCLKNPSSPGCPFFKSIGNSLPPLDSAKAWKRWKMDSGAMNGKDTALFLYCALNTNISIEKYNQNFEWNKKYHY</sequence>
<keyword evidence="1" id="KW-0732">Signal</keyword>
<organism evidence="2 3">
    <name type="scientific">Panagrolaimus davidi</name>
    <dbReference type="NCBI Taxonomy" id="227884"/>
    <lineage>
        <taxon>Eukaryota</taxon>
        <taxon>Metazoa</taxon>
        <taxon>Ecdysozoa</taxon>
        <taxon>Nematoda</taxon>
        <taxon>Chromadorea</taxon>
        <taxon>Rhabditida</taxon>
        <taxon>Tylenchina</taxon>
        <taxon>Panagrolaimomorpha</taxon>
        <taxon>Panagrolaimoidea</taxon>
        <taxon>Panagrolaimidae</taxon>
        <taxon>Panagrolaimus</taxon>
    </lineage>
</organism>